<name>A0A553US15_9DEIO</name>
<dbReference type="Proteomes" id="UP000316092">
    <property type="component" value="Unassembled WGS sequence"/>
</dbReference>
<dbReference type="EMBL" id="VKDB01000015">
    <property type="protein sequence ID" value="TSA83008.1"/>
    <property type="molecule type" value="Genomic_DNA"/>
</dbReference>
<sequence>MPSAPIRDEPTSALTDSTLLLLERLTAERKVRAVAEVMSSAPTWAGSRPALLVFERGLSDAKQTTQNGVQLWQFPYEKLEDWQDWAALYRAEAPLEWLANAKAVYDPSGNLAKLGRQLRQASAPQLSAARTALLDQAAAELSAAGEWLRRGSGIAGQLLALTETRRIATRLLYPALLTHLHLWPASWPDGGVRLPHHWRAQAGLAFPRAVYHLDQLYGFGGADEARRVLLATRGLNLVQTEKRAKLAQQAGYFDGAVRFVRDEAALLWRSDLERWNHLSSARQAKLSTVLGAGLSPLGPVALEMGHELIEDVRAGR</sequence>
<keyword evidence="2" id="KW-1185">Reference proteome</keyword>
<organism evidence="1 2">
    <name type="scientific">Deinococcus detaillensis</name>
    <dbReference type="NCBI Taxonomy" id="2592048"/>
    <lineage>
        <taxon>Bacteria</taxon>
        <taxon>Thermotogati</taxon>
        <taxon>Deinococcota</taxon>
        <taxon>Deinococci</taxon>
        <taxon>Deinococcales</taxon>
        <taxon>Deinococcaceae</taxon>
        <taxon>Deinococcus</taxon>
    </lineage>
</organism>
<reference evidence="1 2" key="1">
    <citation type="submission" date="2019-07" db="EMBL/GenBank/DDBJ databases">
        <title>Deinococcus detaillus sp. nov., isolated from humus soil in Antarctica.</title>
        <authorList>
            <person name="Zhang K."/>
        </authorList>
    </citation>
    <scope>NUCLEOTIDE SEQUENCE [LARGE SCALE GENOMIC DNA]</scope>
    <source>
        <strain evidence="1 2">H1</strain>
    </source>
</reference>
<protein>
    <submittedName>
        <fullName evidence="1">Uncharacterized protein</fullName>
    </submittedName>
</protein>
<dbReference type="OrthoDB" id="58713at2"/>
<dbReference type="RefSeq" id="WP_143721228.1">
    <property type="nucleotide sequence ID" value="NZ_VKDB01000015.1"/>
</dbReference>
<dbReference type="AlphaFoldDB" id="A0A553US15"/>
<evidence type="ECO:0000313" key="2">
    <source>
        <dbReference type="Proteomes" id="UP000316092"/>
    </source>
</evidence>
<evidence type="ECO:0000313" key="1">
    <source>
        <dbReference type="EMBL" id="TSA83008.1"/>
    </source>
</evidence>
<comment type="caution">
    <text evidence="1">The sequence shown here is derived from an EMBL/GenBank/DDBJ whole genome shotgun (WGS) entry which is preliminary data.</text>
</comment>
<proteinExistence type="predicted"/>
<accession>A0A553US15</accession>
<gene>
    <name evidence="1" type="ORF">FNU79_12880</name>
</gene>